<dbReference type="OrthoDB" id="964880at2"/>
<sequence>MKEKADSPAQVSEIDVGQPNRENPGNTSIDSFATRDETKEALQANDAEKMTPDEANELSSNEENK</sequence>
<feature type="compositionally biased region" description="Polar residues" evidence="1">
    <location>
        <begin position="20"/>
        <end position="31"/>
    </location>
</feature>
<evidence type="ECO:0000313" key="3">
    <source>
        <dbReference type="Proteomes" id="UP000283523"/>
    </source>
</evidence>
<feature type="compositionally biased region" description="Basic and acidic residues" evidence="1">
    <location>
        <begin position="33"/>
        <end position="52"/>
    </location>
</feature>
<reference evidence="2 3" key="1">
    <citation type="submission" date="2018-08" db="EMBL/GenBank/DDBJ databases">
        <title>Fibrisoma montanum sp. nov., isolated from Danxia mountain soil.</title>
        <authorList>
            <person name="Huang Y."/>
        </authorList>
    </citation>
    <scope>NUCLEOTIDE SEQUENCE [LARGE SCALE GENOMIC DNA]</scope>
    <source>
        <strain evidence="2 3">HYT19</strain>
    </source>
</reference>
<keyword evidence="3" id="KW-1185">Reference proteome</keyword>
<dbReference type="Proteomes" id="UP000283523">
    <property type="component" value="Unassembled WGS sequence"/>
</dbReference>
<gene>
    <name evidence="2" type="ORF">DYU11_00630</name>
</gene>
<name>A0A418MHP4_9BACT</name>
<comment type="caution">
    <text evidence="2">The sequence shown here is derived from an EMBL/GenBank/DDBJ whole genome shotgun (WGS) entry which is preliminary data.</text>
</comment>
<accession>A0A418MHP4</accession>
<proteinExistence type="predicted"/>
<dbReference type="EMBL" id="QXED01000001">
    <property type="protein sequence ID" value="RIV26861.1"/>
    <property type="molecule type" value="Genomic_DNA"/>
</dbReference>
<feature type="region of interest" description="Disordered" evidence="1">
    <location>
        <begin position="1"/>
        <end position="65"/>
    </location>
</feature>
<evidence type="ECO:0000256" key="1">
    <source>
        <dbReference type="SAM" id="MobiDB-lite"/>
    </source>
</evidence>
<dbReference type="RefSeq" id="WP_119665718.1">
    <property type="nucleotide sequence ID" value="NZ_QXED01000001.1"/>
</dbReference>
<protein>
    <submittedName>
        <fullName evidence="2">Uncharacterized protein</fullName>
    </submittedName>
</protein>
<evidence type="ECO:0000313" key="2">
    <source>
        <dbReference type="EMBL" id="RIV26861.1"/>
    </source>
</evidence>
<organism evidence="2 3">
    <name type="scientific">Fibrisoma montanum</name>
    <dbReference type="NCBI Taxonomy" id="2305895"/>
    <lineage>
        <taxon>Bacteria</taxon>
        <taxon>Pseudomonadati</taxon>
        <taxon>Bacteroidota</taxon>
        <taxon>Cytophagia</taxon>
        <taxon>Cytophagales</taxon>
        <taxon>Spirosomataceae</taxon>
        <taxon>Fibrisoma</taxon>
    </lineage>
</organism>
<dbReference type="AlphaFoldDB" id="A0A418MHP4"/>